<name>A0A1G1ZNX4_9BACT</name>
<dbReference type="SMART" id="SM00382">
    <property type="entry name" value="AAA"/>
    <property type="match status" value="1"/>
</dbReference>
<accession>A0A1G1ZNX4</accession>
<dbReference type="SUPFAM" id="SSF52540">
    <property type="entry name" value="P-loop containing nucleoside triphosphate hydrolases"/>
    <property type="match status" value="1"/>
</dbReference>
<comment type="similarity">
    <text evidence="1">Belongs to the FtsK/SpoIIIE/SftA family.</text>
</comment>
<dbReference type="SUPFAM" id="SSF103473">
    <property type="entry name" value="MFS general substrate transporter"/>
    <property type="match status" value="1"/>
</dbReference>
<dbReference type="GO" id="GO:0005524">
    <property type="term" value="F:ATP binding"/>
    <property type="evidence" value="ECO:0007669"/>
    <property type="project" value="UniProtKB-UniRule"/>
</dbReference>
<dbReference type="InterPro" id="IPR050206">
    <property type="entry name" value="FtsK/SpoIIIE/SftA"/>
</dbReference>
<feature type="compositionally biased region" description="Basic and acidic residues" evidence="6">
    <location>
        <begin position="172"/>
        <end position="198"/>
    </location>
</feature>
<feature type="transmembrane region" description="Helical" evidence="7">
    <location>
        <begin position="77"/>
        <end position="100"/>
    </location>
</feature>
<evidence type="ECO:0000313" key="9">
    <source>
        <dbReference type="EMBL" id="OGY66129.1"/>
    </source>
</evidence>
<dbReference type="STRING" id="1798406.A3A04_00740"/>
<sequence>MEWKEERLHPATKKSVLAILFFGIAVVLSLAAFEKAGPVGALLYNAFNSLFGLGYYLIPAVLVLITVIFLTSDRHRIVGISLIGGGVFILAGLGIMDLVLPGRAGLTGNIISLIEQPFGYPASFTILSSVLCASLLAIVNLPINLKNIIIRKKREEDREEEKTPLVKIAGESPKEPEKREEKKQEDEKKEKSEKNDSRDSEEETITVKGKAPVFKNYVPPPLSLLKTSTEKPSAGDLRANANSIKRTLESFGIATEMGEVSIGPKVSRYTLKPAEGVKLSRITALNQDLALALAAHPIRIEAPIPGKSLVGIEVPNKTAAIVRIGNLMAYPEFINSGPLSFVAGRDVSGDPIFADITKMPHMLIAGSTGSGKSVTIHSLIVSLLYKNSPETLKFIMIDPKKVELSTYQSLPHLICPVVIEGKKAVGVLRWAISEMERRYDLLLKAGNRDIKTYNQSHNPPLHYIVMIIDELADLMASYGREIEGSIVRLAQMARATGIHLIVSTQRPSVEVITGLIKANITARIALQVASQIDSRTILDMAGAEKLLGGGDMLFTSSAFSKPRRIQGSYITEEEIQGVADFIVENNQPISGETETIANTIQNSPSAPPLDLENLPDDGESDDLLDEAIGVVKEAQKASASLLQRRLKVGYARAARLLDIMESKGIIGPGEGAKPREVFIEADTSPIGGHEEISNPPSFIQ</sequence>
<evidence type="ECO:0000256" key="3">
    <source>
        <dbReference type="ARBA" id="ARBA00022840"/>
    </source>
</evidence>
<evidence type="ECO:0000313" key="10">
    <source>
        <dbReference type="Proteomes" id="UP000178517"/>
    </source>
</evidence>
<keyword evidence="7" id="KW-0812">Transmembrane</keyword>
<protein>
    <recommendedName>
        <fullName evidence="8">FtsK domain-containing protein</fullName>
    </recommendedName>
</protein>
<evidence type="ECO:0000256" key="5">
    <source>
        <dbReference type="PROSITE-ProRule" id="PRU00289"/>
    </source>
</evidence>
<organism evidence="9 10">
    <name type="scientific">Candidatus Harrisonbacteria bacterium RIFCSPLOWO2_01_FULL_40_28</name>
    <dbReference type="NCBI Taxonomy" id="1798406"/>
    <lineage>
        <taxon>Bacteria</taxon>
        <taxon>Candidatus Harrisoniibacteriota</taxon>
    </lineage>
</organism>
<keyword evidence="7" id="KW-1133">Transmembrane helix</keyword>
<evidence type="ECO:0000256" key="7">
    <source>
        <dbReference type="SAM" id="Phobius"/>
    </source>
</evidence>
<dbReference type="Gene3D" id="1.10.10.10">
    <property type="entry name" value="Winged helix-like DNA-binding domain superfamily/Winged helix DNA-binding domain"/>
    <property type="match status" value="1"/>
</dbReference>
<dbReference type="PANTHER" id="PTHR22683">
    <property type="entry name" value="SPORULATION PROTEIN RELATED"/>
    <property type="match status" value="1"/>
</dbReference>
<dbReference type="AlphaFoldDB" id="A0A1G1ZNX4"/>
<dbReference type="SMART" id="SM00843">
    <property type="entry name" value="Ftsk_gamma"/>
    <property type="match status" value="1"/>
</dbReference>
<keyword evidence="2 5" id="KW-0547">Nucleotide-binding</keyword>
<feature type="region of interest" description="Disordered" evidence="6">
    <location>
        <begin position="160"/>
        <end position="206"/>
    </location>
</feature>
<dbReference type="EMBL" id="MHJI01000010">
    <property type="protein sequence ID" value="OGY66129.1"/>
    <property type="molecule type" value="Genomic_DNA"/>
</dbReference>
<dbReference type="InterPro" id="IPR036390">
    <property type="entry name" value="WH_DNA-bd_sf"/>
</dbReference>
<feature type="binding site" evidence="5">
    <location>
        <begin position="366"/>
        <end position="373"/>
    </location>
    <ligand>
        <name>ATP</name>
        <dbReference type="ChEBI" id="CHEBI:30616"/>
    </ligand>
</feature>
<keyword evidence="4" id="KW-0238">DNA-binding</keyword>
<reference evidence="9 10" key="1">
    <citation type="journal article" date="2016" name="Nat. Commun.">
        <title>Thousands of microbial genomes shed light on interconnected biogeochemical processes in an aquifer system.</title>
        <authorList>
            <person name="Anantharaman K."/>
            <person name="Brown C.T."/>
            <person name="Hug L.A."/>
            <person name="Sharon I."/>
            <person name="Castelle C.J."/>
            <person name="Probst A.J."/>
            <person name="Thomas B.C."/>
            <person name="Singh A."/>
            <person name="Wilkins M.J."/>
            <person name="Karaoz U."/>
            <person name="Brodie E.L."/>
            <person name="Williams K.H."/>
            <person name="Hubbard S.S."/>
            <person name="Banfield J.F."/>
        </authorList>
    </citation>
    <scope>NUCLEOTIDE SEQUENCE [LARGE SCALE GENOMIC DNA]</scope>
</reference>
<evidence type="ECO:0000259" key="8">
    <source>
        <dbReference type="PROSITE" id="PS50901"/>
    </source>
</evidence>
<dbReference type="Gene3D" id="3.40.50.300">
    <property type="entry name" value="P-loop containing nucleotide triphosphate hydrolases"/>
    <property type="match status" value="1"/>
</dbReference>
<dbReference type="InterPro" id="IPR036259">
    <property type="entry name" value="MFS_trans_sf"/>
</dbReference>
<evidence type="ECO:0000256" key="6">
    <source>
        <dbReference type="SAM" id="MobiDB-lite"/>
    </source>
</evidence>
<dbReference type="GO" id="GO:0003677">
    <property type="term" value="F:DNA binding"/>
    <property type="evidence" value="ECO:0007669"/>
    <property type="project" value="UniProtKB-KW"/>
</dbReference>
<dbReference type="PROSITE" id="PS50901">
    <property type="entry name" value="FTSK"/>
    <property type="match status" value="1"/>
</dbReference>
<dbReference type="InterPro" id="IPR003593">
    <property type="entry name" value="AAA+_ATPase"/>
</dbReference>
<dbReference type="InterPro" id="IPR018541">
    <property type="entry name" value="Ftsk_gamma"/>
</dbReference>
<dbReference type="Pfam" id="PF01580">
    <property type="entry name" value="FtsK_SpoIIIE"/>
    <property type="match status" value="1"/>
</dbReference>
<evidence type="ECO:0000256" key="1">
    <source>
        <dbReference type="ARBA" id="ARBA00006474"/>
    </source>
</evidence>
<dbReference type="InterPro" id="IPR027417">
    <property type="entry name" value="P-loop_NTPase"/>
</dbReference>
<dbReference type="InterPro" id="IPR036388">
    <property type="entry name" value="WH-like_DNA-bd_sf"/>
</dbReference>
<dbReference type="Pfam" id="PF09397">
    <property type="entry name" value="FtsK_gamma"/>
    <property type="match status" value="1"/>
</dbReference>
<dbReference type="PANTHER" id="PTHR22683:SF41">
    <property type="entry name" value="DNA TRANSLOCASE FTSK"/>
    <property type="match status" value="1"/>
</dbReference>
<dbReference type="Proteomes" id="UP000178517">
    <property type="component" value="Unassembled WGS sequence"/>
</dbReference>
<proteinExistence type="inferred from homology"/>
<dbReference type="CDD" id="cd01127">
    <property type="entry name" value="TrwB_TraG_TraD_VirD4"/>
    <property type="match status" value="1"/>
</dbReference>
<feature type="transmembrane region" description="Helical" evidence="7">
    <location>
        <begin position="53"/>
        <end position="70"/>
    </location>
</feature>
<gene>
    <name evidence="9" type="ORF">A3A04_00740</name>
</gene>
<dbReference type="Pfam" id="PF17854">
    <property type="entry name" value="FtsK_alpha"/>
    <property type="match status" value="1"/>
</dbReference>
<feature type="transmembrane region" description="Helical" evidence="7">
    <location>
        <begin position="120"/>
        <end position="143"/>
    </location>
</feature>
<evidence type="ECO:0000256" key="2">
    <source>
        <dbReference type="ARBA" id="ARBA00022741"/>
    </source>
</evidence>
<feature type="transmembrane region" description="Helical" evidence="7">
    <location>
        <begin position="16"/>
        <end position="33"/>
    </location>
</feature>
<comment type="caution">
    <text evidence="9">The sequence shown here is derived from an EMBL/GenBank/DDBJ whole genome shotgun (WGS) entry which is preliminary data.</text>
</comment>
<keyword evidence="7" id="KW-0472">Membrane</keyword>
<dbReference type="InterPro" id="IPR002543">
    <property type="entry name" value="FtsK_dom"/>
</dbReference>
<keyword evidence="3 5" id="KW-0067">ATP-binding</keyword>
<dbReference type="SUPFAM" id="SSF46785">
    <property type="entry name" value="Winged helix' DNA-binding domain"/>
    <property type="match status" value="1"/>
</dbReference>
<dbReference type="InterPro" id="IPR041027">
    <property type="entry name" value="FtsK_alpha"/>
</dbReference>
<feature type="domain" description="FtsK" evidence="8">
    <location>
        <begin position="349"/>
        <end position="535"/>
    </location>
</feature>
<evidence type="ECO:0000256" key="4">
    <source>
        <dbReference type="ARBA" id="ARBA00023125"/>
    </source>
</evidence>
<dbReference type="Gene3D" id="3.30.980.40">
    <property type="match status" value="1"/>
</dbReference>